<feature type="compositionally biased region" description="Basic and acidic residues" evidence="1">
    <location>
        <begin position="105"/>
        <end position="125"/>
    </location>
</feature>
<evidence type="ECO:0000256" key="1">
    <source>
        <dbReference type="SAM" id="MobiDB-lite"/>
    </source>
</evidence>
<evidence type="ECO:0000313" key="2">
    <source>
        <dbReference type="EMBL" id="TEB04110.1"/>
    </source>
</evidence>
<name>A0A4Y7R669_COPMI</name>
<protein>
    <submittedName>
        <fullName evidence="2">Uncharacterized protein</fullName>
    </submittedName>
</protein>
<organism evidence="2 3">
    <name type="scientific">Coprinellus micaceus</name>
    <name type="common">Glistening ink-cap mushroom</name>
    <name type="synonym">Coprinus micaceus</name>
    <dbReference type="NCBI Taxonomy" id="71717"/>
    <lineage>
        <taxon>Eukaryota</taxon>
        <taxon>Fungi</taxon>
        <taxon>Dikarya</taxon>
        <taxon>Basidiomycota</taxon>
        <taxon>Agaricomycotina</taxon>
        <taxon>Agaricomycetes</taxon>
        <taxon>Agaricomycetidae</taxon>
        <taxon>Agaricales</taxon>
        <taxon>Agaricineae</taxon>
        <taxon>Psathyrellaceae</taxon>
        <taxon>Coprinellus</taxon>
    </lineage>
</organism>
<accession>A0A4Y7R669</accession>
<dbReference type="Proteomes" id="UP000298030">
    <property type="component" value="Unassembled WGS sequence"/>
</dbReference>
<feature type="compositionally biased region" description="Basic residues" evidence="1">
    <location>
        <begin position="133"/>
        <end position="147"/>
    </location>
</feature>
<keyword evidence="3" id="KW-1185">Reference proteome</keyword>
<proteinExistence type="predicted"/>
<comment type="caution">
    <text evidence="2">The sequence shown here is derived from an EMBL/GenBank/DDBJ whole genome shotgun (WGS) entry which is preliminary data.</text>
</comment>
<dbReference type="EMBL" id="QPFP01000646">
    <property type="protein sequence ID" value="TEB04110.1"/>
    <property type="molecule type" value="Genomic_DNA"/>
</dbReference>
<evidence type="ECO:0000313" key="3">
    <source>
        <dbReference type="Proteomes" id="UP000298030"/>
    </source>
</evidence>
<gene>
    <name evidence="2" type="ORF">FA13DRAFT_1302201</name>
</gene>
<feature type="region of interest" description="Disordered" evidence="1">
    <location>
        <begin position="100"/>
        <end position="147"/>
    </location>
</feature>
<dbReference type="AlphaFoldDB" id="A0A4Y7R669"/>
<reference evidence="2 3" key="1">
    <citation type="journal article" date="2019" name="Nat. Ecol. Evol.">
        <title>Megaphylogeny resolves global patterns of mushroom evolution.</title>
        <authorList>
            <person name="Varga T."/>
            <person name="Krizsan K."/>
            <person name="Foldi C."/>
            <person name="Dima B."/>
            <person name="Sanchez-Garcia M."/>
            <person name="Sanchez-Ramirez S."/>
            <person name="Szollosi G.J."/>
            <person name="Szarkandi J.G."/>
            <person name="Papp V."/>
            <person name="Albert L."/>
            <person name="Andreopoulos W."/>
            <person name="Angelini C."/>
            <person name="Antonin V."/>
            <person name="Barry K.W."/>
            <person name="Bougher N.L."/>
            <person name="Buchanan P."/>
            <person name="Buyck B."/>
            <person name="Bense V."/>
            <person name="Catcheside P."/>
            <person name="Chovatia M."/>
            <person name="Cooper J."/>
            <person name="Damon W."/>
            <person name="Desjardin D."/>
            <person name="Finy P."/>
            <person name="Geml J."/>
            <person name="Haridas S."/>
            <person name="Hughes K."/>
            <person name="Justo A."/>
            <person name="Karasinski D."/>
            <person name="Kautmanova I."/>
            <person name="Kiss B."/>
            <person name="Kocsube S."/>
            <person name="Kotiranta H."/>
            <person name="LaButti K.M."/>
            <person name="Lechner B.E."/>
            <person name="Liimatainen K."/>
            <person name="Lipzen A."/>
            <person name="Lukacs Z."/>
            <person name="Mihaltcheva S."/>
            <person name="Morgado L.N."/>
            <person name="Niskanen T."/>
            <person name="Noordeloos M.E."/>
            <person name="Ohm R.A."/>
            <person name="Ortiz-Santana B."/>
            <person name="Ovrebo C."/>
            <person name="Racz N."/>
            <person name="Riley R."/>
            <person name="Savchenko A."/>
            <person name="Shiryaev A."/>
            <person name="Soop K."/>
            <person name="Spirin V."/>
            <person name="Szebenyi C."/>
            <person name="Tomsovsky M."/>
            <person name="Tulloss R.E."/>
            <person name="Uehling J."/>
            <person name="Grigoriev I.V."/>
            <person name="Vagvolgyi C."/>
            <person name="Papp T."/>
            <person name="Martin F.M."/>
            <person name="Miettinen O."/>
            <person name="Hibbett D.S."/>
            <person name="Nagy L.G."/>
        </authorList>
    </citation>
    <scope>NUCLEOTIDE SEQUENCE [LARGE SCALE GENOMIC DNA]</scope>
    <source>
        <strain evidence="2 3">FP101781</strain>
    </source>
</reference>
<sequence>MDDYVKPVALHSLNLAHKRQSTLEQMALIPKHLRTLLGSCSWEELRSQASRARRNSKALSAGYSKSLSMCIPSTGISATAPFPLLTRCPACTTRFPTTCAGKARSHPDECGELTRHGPKDLDRNSRTPSSHLSRWKRQRARWHGRRR</sequence>